<proteinExistence type="predicted"/>
<evidence type="ECO:0000313" key="3">
    <source>
        <dbReference type="Proteomes" id="UP000515125"/>
    </source>
</evidence>
<evidence type="ECO:0000256" key="2">
    <source>
        <dbReference type="SAM" id="MobiDB-lite"/>
    </source>
</evidence>
<feature type="compositionally biased region" description="Polar residues" evidence="2">
    <location>
        <begin position="510"/>
        <end position="531"/>
    </location>
</feature>
<dbReference type="GO" id="GO:0003713">
    <property type="term" value="F:transcription coactivator activity"/>
    <property type="evidence" value="ECO:0007669"/>
    <property type="project" value="TreeGrafter"/>
</dbReference>
<dbReference type="GO" id="GO:0045944">
    <property type="term" value="P:positive regulation of transcription by RNA polymerase II"/>
    <property type="evidence" value="ECO:0007669"/>
    <property type="project" value="TreeGrafter"/>
</dbReference>
<evidence type="ECO:0000256" key="1">
    <source>
        <dbReference type="SAM" id="Coils"/>
    </source>
</evidence>
<dbReference type="OrthoDB" id="10654059at2759"/>
<dbReference type="RefSeq" id="XP_026191626.1">
    <property type="nucleotide sequence ID" value="XM_026335841.1"/>
</dbReference>
<feature type="coiled-coil region" evidence="1">
    <location>
        <begin position="275"/>
        <end position="305"/>
    </location>
</feature>
<dbReference type="GO" id="GO:0016592">
    <property type="term" value="C:mediator complex"/>
    <property type="evidence" value="ECO:0007669"/>
    <property type="project" value="TreeGrafter"/>
</dbReference>
<feature type="region of interest" description="Disordered" evidence="2">
    <location>
        <begin position="967"/>
        <end position="998"/>
    </location>
</feature>
<dbReference type="GeneID" id="113146952"/>
<feature type="compositionally biased region" description="Low complexity" evidence="2">
    <location>
        <begin position="364"/>
        <end position="389"/>
    </location>
</feature>
<feature type="region of interest" description="Disordered" evidence="2">
    <location>
        <begin position="1"/>
        <end position="108"/>
    </location>
</feature>
<feature type="compositionally biased region" description="Low complexity" evidence="2">
    <location>
        <begin position="33"/>
        <end position="51"/>
    </location>
</feature>
<protein>
    <submittedName>
        <fullName evidence="4">Uncharacterized protein LOC113146952</fullName>
    </submittedName>
</protein>
<sequence length="998" mass="106376">MHAAQEALSLGEASCPRSRLPSPAVRSEDAHRGTATPFSPAPPGAAAEAESSLPRRSEAAPSPEGLLEENCALLRAAAPGNSKRRRKPFERECSPPEVPPPRSSPVYSRPPDAAVALAAPMEVVASAAAAATLVLQQQQQQQQQRFAEKCSFPSAAIPSAAFPSAAIPSAAPPCSSTSKAASAGGKGCALFPHVWLVCEEKTQAVAVAAVLRRYLELSVEPLQQEEPQEEVRFLSSSKEVCCILQEPITLRQRQQLVGCLRKKVVAVFTPSAFAAVAAAAEAERSRQQQQDLQRDLQQFEALKRQPLESEKLHASMAAGKKSMFQQQQQQQLKIMDSCSLLVLLEAPKLLRDRAVAAAVEAFRSTNNSSSSTDTNNSSTSDTNSNQNTNSSTKCMVCCSSFLPSSVEELHQWQSAVHASTIVFPAAPQNPLPPTTVFADTDKWQRQRQALQFLQLLLRKRLARCVRHFFLEDGQLWLQLLEQQKHQQLQQQLQQQEQSTGTPAVLRRQAQPLSTHAAAQSAETLQSNTSTKEPACLAGSRSCATGRSRPLSRRCGGSSLDRYKRLVEAFSIALIAATGTLRKQGILRMPPEAQQHVLRCLSVAEAAITKDCIQAARERVHVAEKQRQQWGNVKKASLPLSLVQRSSSSSGQQQILVSECRFAMMLLEGREVLNKEGPVGTLEYLLAHATASSSSSSSSGSSSGSTLAEAMERLWSYREMQELLAAGHAAASTAAARMQQAAGCKKDLYFGLLMEGVLLLLQLFHQHSSCNTANTCSSVSNLSAMQGVEGGVLLLTKSSEEAAAAAAALQHAAGKAAASNFTVELLPPSPTFAASASTCGSATTGSTCSPKRLPAAAARDAVAPLAAACNAAAAKAPTAEEVKAAAASGKSRSLVVSLCTNPTEAPMSAAAAGEVSQLAAMLLHASTSGPSDPADAESSHSTGCLLLSGRRLLPVKCLFTADTREAAAHFAAQQEQQAQQQQEKQEQQEQQEQQQQEQQ</sequence>
<keyword evidence="1" id="KW-0175">Coiled coil</keyword>
<dbReference type="AlphaFoldDB" id="A0A6P6RUU3"/>
<dbReference type="PANTHER" id="PTHR46007:SF11">
    <property type="entry name" value="MEDIATOR OF RNA POLYMERASE II TRANSCRIPTION SUBUNIT 12"/>
    <property type="match status" value="1"/>
</dbReference>
<keyword evidence="3" id="KW-1185">Reference proteome</keyword>
<gene>
    <name evidence="4" type="primary">LOC113146952</name>
</gene>
<feature type="coiled-coil region" evidence="1">
    <location>
        <begin position="967"/>
        <end position="998"/>
    </location>
</feature>
<dbReference type="Proteomes" id="UP000515125">
    <property type="component" value="Unplaced"/>
</dbReference>
<reference evidence="4" key="1">
    <citation type="submission" date="2025-08" db="UniProtKB">
        <authorList>
            <consortium name="RefSeq"/>
        </authorList>
    </citation>
    <scope>IDENTIFICATION</scope>
</reference>
<accession>A0A6P6RUU3</accession>
<name>A0A6P6RUU3_9EIME</name>
<feature type="non-terminal residue" evidence="4">
    <location>
        <position position="998"/>
    </location>
</feature>
<evidence type="ECO:0000313" key="4">
    <source>
        <dbReference type="RefSeq" id="XP_026191626.1"/>
    </source>
</evidence>
<dbReference type="InterPro" id="IPR051647">
    <property type="entry name" value="Mediator_comp_sub12"/>
</dbReference>
<dbReference type="PANTHER" id="PTHR46007">
    <property type="entry name" value="MEDIATOR OF RNA POLYMERASE II TRANSCRIPTION SUBUNIT 12"/>
    <property type="match status" value="1"/>
</dbReference>
<feature type="region of interest" description="Disordered" evidence="2">
    <location>
        <begin position="507"/>
        <end position="536"/>
    </location>
</feature>
<feature type="region of interest" description="Disordered" evidence="2">
    <location>
        <begin position="363"/>
        <end position="389"/>
    </location>
</feature>
<organism evidence="3 4">
    <name type="scientific">Cyclospora cayetanensis</name>
    <dbReference type="NCBI Taxonomy" id="88456"/>
    <lineage>
        <taxon>Eukaryota</taxon>
        <taxon>Sar</taxon>
        <taxon>Alveolata</taxon>
        <taxon>Apicomplexa</taxon>
        <taxon>Conoidasida</taxon>
        <taxon>Coccidia</taxon>
        <taxon>Eucoccidiorida</taxon>
        <taxon>Eimeriorina</taxon>
        <taxon>Eimeriidae</taxon>
        <taxon>Cyclospora</taxon>
    </lineage>
</organism>